<feature type="compositionally biased region" description="Polar residues" evidence="2">
    <location>
        <begin position="169"/>
        <end position="185"/>
    </location>
</feature>
<name>A0A8K0G5X3_IGNLU</name>
<dbReference type="PANTHER" id="PTHR22955:SF66">
    <property type="entry name" value="INTEGRASE CATALYTIC DOMAIN-CONTAINING PROTEIN"/>
    <property type="match status" value="1"/>
</dbReference>
<keyword evidence="5" id="KW-1185">Reference proteome</keyword>
<dbReference type="PROSITE" id="PS50158">
    <property type="entry name" value="ZF_CCHC"/>
    <property type="match status" value="1"/>
</dbReference>
<proteinExistence type="predicted"/>
<dbReference type="Pfam" id="PF05380">
    <property type="entry name" value="Peptidase_A17"/>
    <property type="match status" value="1"/>
</dbReference>
<dbReference type="InterPro" id="IPR008042">
    <property type="entry name" value="Retrotrans_Pao"/>
</dbReference>
<keyword evidence="1" id="KW-0479">Metal-binding</keyword>
<sequence>MRCFKCLQAGHAKKKCKAKVTCVVCGKSQYAILCRGPASQFTPISFICRSSMLDSKATLTITPPANKRQASNLEEMRSSSSGFTWQATNRPPTQHQAGGHKIVNSNSNSTVNSNVYLETLLVKLWGPNGCRIVRAMIDGGSSQSYVLKDIVKQLGLQLGWVIQGKFSGRNSPPTRASSGMRTSASWMKEQQGPRQSSTTLLWKSSKVQSEDFKTEGMRLFAMDSRRQAEKSLNRASQELQNNGYFRHYQKIFEEWQRKAIIEKVSEHNNSKYYLSHRAVVKTSSSTTPVRYGTTAEGIIRRCVTSFDTLYQARTFQKKTQDLLLPAKFNLRDWEFAGVAICESEKIVSTLGMEWNMKDDMLGVPRSLIKLGDDSRIGLFTNNGCGLGSAKLTKSTMLSETNTVLDPLGLFSPLAVVPKIILQKCWQLNTKWDESVPDDNSKDFLR</sequence>
<reference evidence="4" key="1">
    <citation type="submission" date="2019-08" db="EMBL/GenBank/DDBJ databases">
        <title>The genome of the North American firefly Photinus pyralis.</title>
        <authorList>
            <consortium name="Photinus pyralis genome working group"/>
            <person name="Fallon T.R."/>
            <person name="Sander Lower S.E."/>
            <person name="Weng J.-K."/>
        </authorList>
    </citation>
    <scope>NUCLEOTIDE SEQUENCE</scope>
    <source>
        <strain evidence="4">TRF0915ILg1</strain>
        <tissue evidence="4">Whole body</tissue>
    </source>
</reference>
<evidence type="ECO:0000259" key="3">
    <source>
        <dbReference type="PROSITE" id="PS50158"/>
    </source>
</evidence>
<evidence type="ECO:0000256" key="2">
    <source>
        <dbReference type="SAM" id="MobiDB-lite"/>
    </source>
</evidence>
<dbReference type="GO" id="GO:0008270">
    <property type="term" value="F:zinc ion binding"/>
    <property type="evidence" value="ECO:0007669"/>
    <property type="project" value="UniProtKB-KW"/>
</dbReference>
<dbReference type="Proteomes" id="UP000801492">
    <property type="component" value="Unassembled WGS sequence"/>
</dbReference>
<evidence type="ECO:0000313" key="4">
    <source>
        <dbReference type="EMBL" id="KAF2887086.1"/>
    </source>
</evidence>
<feature type="region of interest" description="Disordered" evidence="2">
    <location>
        <begin position="81"/>
        <end position="104"/>
    </location>
</feature>
<feature type="compositionally biased region" description="Polar residues" evidence="2">
    <location>
        <begin position="81"/>
        <end position="96"/>
    </location>
</feature>
<feature type="region of interest" description="Disordered" evidence="2">
    <location>
        <begin position="169"/>
        <end position="200"/>
    </location>
</feature>
<organism evidence="4 5">
    <name type="scientific">Ignelater luminosus</name>
    <name type="common">Cucubano</name>
    <name type="synonym">Pyrophorus luminosus</name>
    <dbReference type="NCBI Taxonomy" id="2038154"/>
    <lineage>
        <taxon>Eukaryota</taxon>
        <taxon>Metazoa</taxon>
        <taxon>Ecdysozoa</taxon>
        <taxon>Arthropoda</taxon>
        <taxon>Hexapoda</taxon>
        <taxon>Insecta</taxon>
        <taxon>Pterygota</taxon>
        <taxon>Neoptera</taxon>
        <taxon>Endopterygota</taxon>
        <taxon>Coleoptera</taxon>
        <taxon>Polyphaga</taxon>
        <taxon>Elateriformia</taxon>
        <taxon>Elateroidea</taxon>
        <taxon>Elateridae</taxon>
        <taxon>Agrypninae</taxon>
        <taxon>Pyrophorini</taxon>
        <taxon>Ignelater</taxon>
    </lineage>
</organism>
<accession>A0A8K0G5X3</accession>
<protein>
    <recommendedName>
        <fullName evidence="3">CCHC-type domain-containing protein</fullName>
    </recommendedName>
</protein>
<comment type="caution">
    <text evidence="4">The sequence shown here is derived from an EMBL/GenBank/DDBJ whole genome shotgun (WGS) entry which is preliminary data.</text>
</comment>
<keyword evidence="1" id="KW-0863">Zinc-finger</keyword>
<keyword evidence="1" id="KW-0862">Zinc</keyword>
<dbReference type="EMBL" id="VTPC01085228">
    <property type="protein sequence ID" value="KAF2887086.1"/>
    <property type="molecule type" value="Genomic_DNA"/>
</dbReference>
<evidence type="ECO:0000313" key="5">
    <source>
        <dbReference type="Proteomes" id="UP000801492"/>
    </source>
</evidence>
<feature type="domain" description="CCHC-type" evidence="3">
    <location>
        <begin position="2"/>
        <end position="17"/>
    </location>
</feature>
<dbReference type="InterPro" id="IPR001878">
    <property type="entry name" value="Znf_CCHC"/>
</dbReference>
<dbReference type="GO" id="GO:0003676">
    <property type="term" value="F:nucleic acid binding"/>
    <property type="evidence" value="ECO:0007669"/>
    <property type="project" value="InterPro"/>
</dbReference>
<dbReference type="PANTHER" id="PTHR22955">
    <property type="entry name" value="RETROTRANSPOSON"/>
    <property type="match status" value="1"/>
</dbReference>
<dbReference type="AlphaFoldDB" id="A0A8K0G5X3"/>
<evidence type="ECO:0000256" key="1">
    <source>
        <dbReference type="PROSITE-ProRule" id="PRU00047"/>
    </source>
</evidence>
<dbReference type="OrthoDB" id="6428063at2759"/>
<gene>
    <name evidence="4" type="ORF">ILUMI_19087</name>
</gene>